<keyword evidence="4" id="KW-0324">Glycolysis</keyword>
<comment type="similarity">
    <text evidence="2">Belongs to the GPI family.</text>
</comment>
<dbReference type="GO" id="GO:0005829">
    <property type="term" value="C:cytosol"/>
    <property type="evidence" value="ECO:0007669"/>
    <property type="project" value="TreeGrafter"/>
</dbReference>
<dbReference type="SUPFAM" id="SSF53697">
    <property type="entry name" value="SIS domain"/>
    <property type="match status" value="1"/>
</dbReference>
<proteinExistence type="inferred from homology"/>
<gene>
    <name evidence="7" type="ORF">B1A_19937</name>
</gene>
<evidence type="ECO:0000313" key="7">
    <source>
        <dbReference type="EMBL" id="EQD31444.1"/>
    </source>
</evidence>
<dbReference type="InterPro" id="IPR035476">
    <property type="entry name" value="SIS_PGI_1"/>
</dbReference>
<dbReference type="GO" id="GO:0006094">
    <property type="term" value="P:gluconeogenesis"/>
    <property type="evidence" value="ECO:0007669"/>
    <property type="project" value="UniProtKB-KW"/>
</dbReference>
<dbReference type="AlphaFoldDB" id="T0ZRU0"/>
<dbReference type="PANTHER" id="PTHR11469">
    <property type="entry name" value="GLUCOSE-6-PHOSPHATE ISOMERASE"/>
    <property type="match status" value="1"/>
</dbReference>
<accession>T0ZRU0</accession>
<evidence type="ECO:0000256" key="6">
    <source>
        <dbReference type="ARBA" id="ARBA00029321"/>
    </source>
</evidence>
<feature type="non-terminal residue" evidence="7">
    <location>
        <position position="228"/>
    </location>
</feature>
<dbReference type="EMBL" id="AUZX01014712">
    <property type="protein sequence ID" value="EQD31444.1"/>
    <property type="molecule type" value="Genomic_DNA"/>
</dbReference>
<evidence type="ECO:0000256" key="1">
    <source>
        <dbReference type="ARBA" id="ARBA00004926"/>
    </source>
</evidence>
<dbReference type="GO" id="GO:0004347">
    <property type="term" value="F:glucose-6-phosphate isomerase activity"/>
    <property type="evidence" value="ECO:0007669"/>
    <property type="project" value="UniProtKB-EC"/>
</dbReference>
<evidence type="ECO:0000256" key="4">
    <source>
        <dbReference type="ARBA" id="ARBA00023152"/>
    </source>
</evidence>
<dbReference type="GO" id="GO:0006096">
    <property type="term" value="P:glycolytic process"/>
    <property type="evidence" value="ECO:0007669"/>
    <property type="project" value="UniProtKB-UniPathway"/>
</dbReference>
<evidence type="ECO:0000256" key="2">
    <source>
        <dbReference type="ARBA" id="ARBA00006604"/>
    </source>
</evidence>
<dbReference type="InterPro" id="IPR046348">
    <property type="entry name" value="SIS_dom_sf"/>
</dbReference>
<dbReference type="InterPro" id="IPR018189">
    <property type="entry name" value="Phosphoglucose_isomerase_CS"/>
</dbReference>
<dbReference type="CDD" id="cd05015">
    <property type="entry name" value="SIS_PGI_1"/>
    <property type="match status" value="1"/>
</dbReference>
<feature type="non-terminal residue" evidence="7">
    <location>
        <position position="1"/>
    </location>
</feature>
<dbReference type="Gene3D" id="3.40.50.10490">
    <property type="entry name" value="Glucose-6-phosphate isomerase like protein, domain 1"/>
    <property type="match status" value="2"/>
</dbReference>
<evidence type="ECO:0000256" key="3">
    <source>
        <dbReference type="ARBA" id="ARBA00022432"/>
    </source>
</evidence>
<dbReference type="PRINTS" id="PR00662">
    <property type="entry name" value="G6PISOMERASE"/>
</dbReference>
<protein>
    <submittedName>
        <fullName evidence="7">Glucose-6-phosphate isomerase</fullName>
    </submittedName>
</protein>
<dbReference type="PANTHER" id="PTHR11469:SF1">
    <property type="entry name" value="GLUCOSE-6-PHOSPHATE ISOMERASE"/>
    <property type="match status" value="1"/>
</dbReference>
<sequence length="228" mass="25508">VEIAREVLEERERMLAFAEGVRAGRIAGSSGKAFNRVVNIGIGGSDLGPAMAVRALRRYTLDAPRCEFVSNVDGNRLSDILQDADPRSTLFIVSSKTFTTLETLTNARTARAWLSEKLGEEAVREHFAAVSVNHHAMDEFGVHPEHRFKMWDWVGGRYSLWSSIGVSLAIAIGREAFLQLLAGGHEMDEHFRTRQWQDNLPALMGLIGIWNINFQMLPTVAVLPYDER</sequence>
<dbReference type="InterPro" id="IPR001672">
    <property type="entry name" value="G6P_Isomerase"/>
</dbReference>
<dbReference type="PROSITE" id="PS00765">
    <property type="entry name" value="P_GLUCOSE_ISOMERASE_1"/>
    <property type="match status" value="1"/>
</dbReference>
<name>T0ZRU0_9ZZZZ</name>
<dbReference type="GO" id="GO:0048029">
    <property type="term" value="F:monosaccharide binding"/>
    <property type="evidence" value="ECO:0007669"/>
    <property type="project" value="TreeGrafter"/>
</dbReference>
<dbReference type="GO" id="GO:0097367">
    <property type="term" value="F:carbohydrate derivative binding"/>
    <property type="evidence" value="ECO:0007669"/>
    <property type="project" value="InterPro"/>
</dbReference>
<reference evidence="7" key="2">
    <citation type="journal article" date="2014" name="ISME J.">
        <title>Microbial stratification in low pH oxic and suboxic macroscopic growths along an acid mine drainage.</title>
        <authorList>
            <person name="Mendez-Garcia C."/>
            <person name="Mesa V."/>
            <person name="Sprenger R.R."/>
            <person name="Richter M."/>
            <person name="Diez M.S."/>
            <person name="Solano J."/>
            <person name="Bargiela R."/>
            <person name="Golyshina O.V."/>
            <person name="Manteca A."/>
            <person name="Ramos J.L."/>
            <person name="Gallego J.R."/>
            <person name="Llorente I."/>
            <person name="Martins Dos Santos V.A."/>
            <person name="Jensen O.N."/>
            <person name="Pelaez A.I."/>
            <person name="Sanchez J."/>
            <person name="Ferrer M."/>
        </authorList>
    </citation>
    <scope>NUCLEOTIDE SEQUENCE</scope>
</reference>
<reference evidence="7" key="1">
    <citation type="submission" date="2013-08" db="EMBL/GenBank/DDBJ databases">
        <authorList>
            <person name="Mendez C."/>
            <person name="Richter M."/>
            <person name="Ferrer M."/>
            <person name="Sanchez J."/>
        </authorList>
    </citation>
    <scope>NUCLEOTIDE SEQUENCE</scope>
</reference>
<dbReference type="GO" id="GO:0051156">
    <property type="term" value="P:glucose 6-phosphate metabolic process"/>
    <property type="evidence" value="ECO:0007669"/>
    <property type="project" value="TreeGrafter"/>
</dbReference>
<evidence type="ECO:0000256" key="5">
    <source>
        <dbReference type="ARBA" id="ARBA00023235"/>
    </source>
</evidence>
<keyword evidence="5 7" id="KW-0413">Isomerase</keyword>
<comment type="pathway">
    <text evidence="1">Carbohydrate degradation; glycolysis; D-glyceraldehyde 3-phosphate and glycerone phosphate from D-glucose: step 2/4.</text>
</comment>
<dbReference type="Pfam" id="PF00342">
    <property type="entry name" value="PGI"/>
    <property type="match status" value="1"/>
</dbReference>
<organism evidence="7">
    <name type="scientific">mine drainage metagenome</name>
    <dbReference type="NCBI Taxonomy" id="410659"/>
    <lineage>
        <taxon>unclassified sequences</taxon>
        <taxon>metagenomes</taxon>
        <taxon>ecological metagenomes</taxon>
    </lineage>
</organism>
<comment type="catalytic activity">
    <reaction evidence="6">
        <text>alpha-D-glucose 6-phosphate = beta-D-fructose 6-phosphate</text>
        <dbReference type="Rhea" id="RHEA:11816"/>
        <dbReference type="ChEBI" id="CHEBI:57634"/>
        <dbReference type="ChEBI" id="CHEBI:58225"/>
        <dbReference type="EC" id="5.3.1.9"/>
    </reaction>
</comment>
<dbReference type="PROSITE" id="PS51463">
    <property type="entry name" value="P_GLUCOSE_ISOMERASE_3"/>
    <property type="match status" value="1"/>
</dbReference>
<keyword evidence="3" id="KW-0312">Gluconeogenesis</keyword>
<dbReference type="UniPathway" id="UPA00109">
    <property type="reaction ID" value="UER00181"/>
</dbReference>
<comment type="caution">
    <text evidence="7">The sequence shown here is derived from an EMBL/GenBank/DDBJ whole genome shotgun (WGS) entry which is preliminary data.</text>
</comment>